<dbReference type="Proteomes" id="UP000535838">
    <property type="component" value="Unassembled WGS sequence"/>
</dbReference>
<gene>
    <name evidence="5" type="ORF">H7B67_22270</name>
</gene>
<evidence type="ECO:0000256" key="2">
    <source>
        <dbReference type="SAM" id="SignalP"/>
    </source>
</evidence>
<protein>
    <submittedName>
        <fullName evidence="5">Family 10 glycosylhydrolase</fullName>
    </submittedName>
</protein>
<feature type="domain" description="Glycosyl hydrolase-like 10" evidence="3">
    <location>
        <begin position="167"/>
        <end position="477"/>
    </location>
</feature>
<dbReference type="EMBL" id="JACJVQ010000019">
    <property type="protein sequence ID" value="MBB6636862.1"/>
    <property type="molecule type" value="Genomic_DNA"/>
</dbReference>
<name>A0A841T002_9BACL</name>
<dbReference type="Gene3D" id="3.30.457.10">
    <property type="entry name" value="Copper amine oxidase-like, N-terminal domain"/>
    <property type="match status" value="1"/>
</dbReference>
<evidence type="ECO:0000313" key="6">
    <source>
        <dbReference type="Proteomes" id="UP000535838"/>
    </source>
</evidence>
<sequence>MKLSKRMIRTSLPLMLLASAIVPLERNAEAASPANIKIMLDGAPVVTDTDPYVIPKANLTMVPIRVVSESLQAVVDWKQNTKTVTISQSGKAITMVSGQKSAVVNGTKVTLDAPTEVKNGRVMVPLRFVSENLGVQVDWNSKTKVITLTTFTAGGGQSGGEVGGTDIRGAWISTLYNLDWPSAASYSDIAKQQEEFTKLLDDLQAIGMNSVFVQVRSAGDAIYPSELVPWSKVLTGIQGQDPGYDPLDFMIEETHNRGMEFHAWFNPFRANTATTTTGLASNHVALQHPDWIVKAGTASYIDPGIPDARQHIVDAIMEVVNDYEIDGVHLDDYFYPSGTDFNDAVSYLLYNPNKLLTKAEWRRDNINQFVKLLDESIHQAKPRVSFGISPFGVWRNASVDPTGSDTKAGITAYDSMSADVRTWIRQGWLDYVAPQVYWSMTLSAARYDKVTDWWANEVAGTNVKLYIGHAAYKVGTAETGWQSAQEIIDQLQYNKKYSAIEGDLYFRANELLKNPLGLADLLRDYYGN</sequence>
<accession>A0A841T002</accession>
<dbReference type="InterPro" id="IPR003790">
    <property type="entry name" value="GHL10"/>
</dbReference>
<reference evidence="5 6" key="1">
    <citation type="submission" date="2020-08" db="EMBL/GenBank/DDBJ databases">
        <title>Cohnella phylogeny.</title>
        <authorList>
            <person name="Dunlap C."/>
        </authorList>
    </citation>
    <scope>NUCLEOTIDE SEQUENCE [LARGE SCALE GENOMIC DNA]</scope>
    <source>
        <strain evidence="5 6">DSM 25241</strain>
    </source>
</reference>
<dbReference type="Gene3D" id="3.20.20.80">
    <property type="entry name" value="Glycosidases"/>
    <property type="match status" value="1"/>
</dbReference>
<feature type="signal peptide" evidence="2">
    <location>
        <begin position="1"/>
        <end position="30"/>
    </location>
</feature>
<dbReference type="RefSeq" id="WP_185122063.1">
    <property type="nucleotide sequence ID" value="NZ_JACJVQ010000019.1"/>
</dbReference>
<dbReference type="GO" id="GO:0016787">
    <property type="term" value="F:hydrolase activity"/>
    <property type="evidence" value="ECO:0007669"/>
    <property type="project" value="UniProtKB-KW"/>
</dbReference>
<organism evidence="5 6">
    <name type="scientific">Cohnella thailandensis</name>
    <dbReference type="NCBI Taxonomy" id="557557"/>
    <lineage>
        <taxon>Bacteria</taxon>
        <taxon>Bacillati</taxon>
        <taxon>Bacillota</taxon>
        <taxon>Bacilli</taxon>
        <taxon>Bacillales</taxon>
        <taxon>Paenibacillaceae</taxon>
        <taxon>Cohnella</taxon>
    </lineage>
</organism>
<keyword evidence="1 2" id="KW-0732">Signal</keyword>
<evidence type="ECO:0000259" key="3">
    <source>
        <dbReference type="Pfam" id="PF02638"/>
    </source>
</evidence>
<evidence type="ECO:0000256" key="1">
    <source>
        <dbReference type="ARBA" id="ARBA00022729"/>
    </source>
</evidence>
<keyword evidence="5" id="KW-0378">Hydrolase</keyword>
<evidence type="ECO:0000313" key="5">
    <source>
        <dbReference type="EMBL" id="MBB6636862.1"/>
    </source>
</evidence>
<dbReference type="InterPro" id="IPR012854">
    <property type="entry name" value="Cu_amine_oxidase-like_N"/>
</dbReference>
<evidence type="ECO:0000259" key="4">
    <source>
        <dbReference type="Pfam" id="PF07833"/>
    </source>
</evidence>
<dbReference type="AlphaFoldDB" id="A0A841T002"/>
<dbReference type="Pfam" id="PF02638">
    <property type="entry name" value="GHL10"/>
    <property type="match status" value="1"/>
</dbReference>
<dbReference type="Pfam" id="PF07833">
    <property type="entry name" value="Cu_amine_oxidN1"/>
    <property type="match status" value="1"/>
</dbReference>
<comment type="caution">
    <text evidence="5">The sequence shown here is derived from an EMBL/GenBank/DDBJ whole genome shotgun (WGS) entry which is preliminary data.</text>
</comment>
<dbReference type="InterPro" id="IPR052177">
    <property type="entry name" value="Divisome_Glycosyl_Hydrolase"/>
</dbReference>
<feature type="domain" description="Copper amine oxidase-like N-terminal" evidence="4">
    <location>
        <begin position="40"/>
        <end position="147"/>
    </location>
</feature>
<dbReference type="InterPro" id="IPR036582">
    <property type="entry name" value="Mao_N_sf"/>
</dbReference>
<dbReference type="InterPro" id="IPR017853">
    <property type="entry name" value="GH"/>
</dbReference>
<dbReference type="SUPFAM" id="SSF55383">
    <property type="entry name" value="Copper amine oxidase, domain N"/>
    <property type="match status" value="1"/>
</dbReference>
<dbReference type="SUPFAM" id="SSF51445">
    <property type="entry name" value="(Trans)glycosidases"/>
    <property type="match status" value="1"/>
</dbReference>
<dbReference type="PANTHER" id="PTHR43405:SF1">
    <property type="entry name" value="GLYCOSYL HYDROLASE DIGH"/>
    <property type="match status" value="1"/>
</dbReference>
<feature type="chain" id="PRO_5032578087" evidence="2">
    <location>
        <begin position="31"/>
        <end position="528"/>
    </location>
</feature>
<proteinExistence type="predicted"/>
<dbReference type="PANTHER" id="PTHR43405">
    <property type="entry name" value="GLYCOSYL HYDROLASE DIGH"/>
    <property type="match status" value="1"/>
</dbReference>
<keyword evidence="6" id="KW-1185">Reference proteome</keyword>